<evidence type="ECO:0000256" key="3">
    <source>
        <dbReference type="ARBA" id="ARBA00022692"/>
    </source>
</evidence>
<feature type="transmembrane region" description="Helical" evidence="6">
    <location>
        <begin position="172"/>
        <end position="190"/>
    </location>
</feature>
<comment type="subcellular location">
    <subcellularLocation>
        <location evidence="1">Membrane</location>
        <topology evidence="1">Multi-pass membrane protein</topology>
    </subcellularLocation>
</comment>
<dbReference type="PANTHER" id="PTHR11266:SF80">
    <property type="entry name" value="PEROXISOMAL MEMBRANE PROTEIN 2"/>
    <property type="match status" value="1"/>
</dbReference>
<dbReference type="InterPro" id="IPR007248">
    <property type="entry name" value="Mpv17_PMP22"/>
</dbReference>
<reference evidence="7" key="1">
    <citation type="submission" date="2022-03" db="EMBL/GenBank/DDBJ databases">
        <authorList>
            <person name="Alioto T."/>
            <person name="Alioto T."/>
            <person name="Gomez Garrido J."/>
        </authorList>
    </citation>
    <scope>NUCLEOTIDE SEQUENCE</scope>
</reference>
<gene>
    <name evidence="7" type="ORF">PECUL_23A046110</name>
</gene>
<accession>A0AAD1S9Q6</accession>
<protein>
    <submittedName>
        <fullName evidence="7">Peroxisomal membrane 2</fullName>
    </submittedName>
</protein>
<feature type="transmembrane region" description="Helical" evidence="6">
    <location>
        <begin position="75"/>
        <end position="94"/>
    </location>
</feature>
<comment type="similarity">
    <text evidence="2 6">Belongs to the peroxisomal membrane protein PXMP2/4 family.</text>
</comment>
<organism evidence="7 8">
    <name type="scientific">Pelobates cultripes</name>
    <name type="common">Western spadefoot toad</name>
    <dbReference type="NCBI Taxonomy" id="61616"/>
    <lineage>
        <taxon>Eukaryota</taxon>
        <taxon>Metazoa</taxon>
        <taxon>Chordata</taxon>
        <taxon>Craniata</taxon>
        <taxon>Vertebrata</taxon>
        <taxon>Euteleostomi</taxon>
        <taxon>Amphibia</taxon>
        <taxon>Batrachia</taxon>
        <taxon>Anura</taxon>
        <taxon>Pelobatoidea</taxon>
        <taxon>Pelobatidae</taxon>
        <taxon>Pelobates</taxon>
    </lineage>
</organism>
<dbReference type="Proteomes" id="UP001295444">
    <property type="component" value="Chromosome 05"/>
</dbReference>
<evidence type="ECO:0000256" key="4">
    <source>
        <dbReference type="ARBA" id="ARBA00022989"/>
    </source>
</evidence>
<evidence type="ECO:0000256" key="2">
    <source>
        <dbReference type="ARBA" id="ARBA00006824"/>
    </source>
</evidence>
<evidence type="ECO:0000313" key="7">
    <source>
        <dbReference type="EMBL" id="CAH2294922.1"/>
    </source>
</evidence>
<dbReference type="AlphaFoldDB" id="A0AAD1S9Q6"/>
<evidence type="ECO:0000256" key="5">
    <source>
        <dbReference type="ARBA" id="ARBA00023136"/>
    </source>
</evidence>
<evidence type="ECO:0000256" key="1">
    <source>
        <dbReference type="ARBA" id="ARBA00004141"/>
    </source>
</evidence>
<name>A0AAD1S9Q6_PELCU</name>
<dbReference type="GO" id="GO:0005778">
    <property type="term" value="C:peroxisomal membrane"/>
    <property type="evidence" value="ECO:0007669"/>
    <property type="project" value="TreeGrafter"/>
</dbReference>
<proteinExistence type="inferred from homology"/>
<feature type="transmembrane region" description="Helical" evidence="6">
    <location>
        <begin position="115"/>
        <end position="132"/>
    </location>
</feature>
<keyword evidence="8" id="KW-1185">Reference proteome</keyword>
<keyword evidence="4 6" id="KW-1133">Transmembrane helix</keyword>
<evidence type="ECO:0000313" key="8">
    <source>
        <dbReference type="Proteomes" id="UP001295444"/>
    </source>
</evidence>
<evidence type="ECO:0000256" key="6">
    <source>
        <dbReference type="RuleBase" id="RU363053"/>
    </source>
</evidence>
<sequence length="195" mass="22588">MPVASKVVSERRAEPLPALLLRTYLRLLRERPIVTKSVTSGILSALGNLLSQSIERRRKRQKSSKEVDLVGPLRFAVYGFLFTGPLSHYFYLFLEQMIPSSAPLAGIRRLLLDRLIIAPAFLLLFFCVMNILEGKDLATLNQNLKNRYWLALKMNWKVWTPFQFINVNYIPVQFRVLFANLVAFFWYAYLASTQK</sequence>
<dbReference type="EMBL" id="OW240916">
    <property type="protein sequence ID" value="CAH2294922.1"/>
    <property type="molecule type" value="Genomic_DNA"/>
</dbReference>
<dbReference type="Pfam" id="PF04117">
    <property type="entry name" value="Mpv17_PMP22"/>
    <property type="match status" value="1"/>
</dbReference>
<keyword evidence="5 6" id="KW-0472">Membrane</keyword>
<dbReference type="PANTHER" id="PTHR11266">
    <property type="entry name" value="PEROXISOMAL MEMBRANE PROTEIN 2, PXMP2 MPV17"/>
    <property type="match status" value="1"/>
</dbReference>
<keyword evidence="3 6" id="KW-0812">Transmembrane</keyword>